<gene>
    <name evidence="2" type="ORF">CAPTEDRAFT_224361</name>
</gene>
<feature type="region of interest" description="Disordered" evidence="1">
    <location>
        <begin position="156"/>
        <end position="178"/>
    </location>
</feature>
<protein>
    <submittedName>
        <fullName evidence="2 3">Uncharacterized protein</fullName>
    </submittedName>
</protein>
<reference evidence="2 4" key="2">
    <citation type="journal article" date="2013" name="Nature">
        <title>Insights into bilaterian evolution from three spiralian genomes.</title>
        <authorList>
            <person name="Simakov O."/>
            <person name="Marletaz F."/>
            <person name="Cho S.J."/>
            <person name="Edsinger-Gonzales E."/>
            <person name="Havlak P."/>
            <person name="Hellsten U."/>
            <person name="Kuo D.H."/>
            <person name="Larsson T."/>
            <person name="Lv J."/>
            <person name="Arendt D."/>
            <person name="Savage R."/>
            <person name="Osoegawa K."/>
            <person name="de Jong P."/>
            <person name="Grimwood J."/>
            <person name="Chapman J.A."/>
            <person name="Shapiro H."/>
            <person name="Aerts A."/>
            <person name="Otillar R.P."/>
            <person name="Terry A.Y."/>
            <person name="Boore J.L."/>
            <person name="Grigoriev I.V."/>
            <person name="Lindberg D.R."/>
            <person name="Seaver E.C."/>
            <person name="Weisblat D.A."/>
            <person name="Putnam N.H."/>
            <person name="Rokhsar D.S."/>
        </authorList>
    </citation>
    <scope>NUCLEOTIDE SEQUENCE</scope>
    <source>
        <strain evidence="2 4">I ESC-2004</strain>
    </source>
</reference>
<dbReference type="AlphaFoldDB" id="R7TQN9"/>
<reference evidence="4" key="1">
    <citation type="submission" date="2012-12" db="EMBL/GenBank/DDBJ databases">
        <authorList>
            <person name="Hellsten U."/>
            <person name="Grimwood J."/>
            <person name="Chapman J.A."/>
            <person name="Shapiro H."/>
            <person name="Aerts A."/>
            <person name="Otillar R.P."/>
            <person name="Terry A.Y."/>
            <person name="Boore J.L."/>
            <person name="Simakov O."/>
            <person name="Marletaz F."/>
            <person name="Cho S.-J."/>
            <person name="Edsinger-Gonzales E."/>
            <person name="Havlak P."/>
            <person name="Kuo D.-H."/>
            <person name="Larsson T."/>
            <person name="Lv J."/>
            <person name="Arendt D."/>
            <person name="Savage R."/>
            <person name="Osoegawa K."/>
            <person name="de Jong P."/>
            <person name="Lindberg D.R."/>
            <person name="Seaver E.C."/>
            <person name="Weisblat D.A."/>
            <person name="Putnam N.H."/>
            <person name="Grigoriev I.V."/>
            <person name="Rokhsar D.S."/>
        </authorList>
    </citation>
    <scope>NUCLEOTIDE SEQUENCE</scope>
    <source>
        <strain evidence="4">I ESC-2004</strain>
    </source>
</reference>
<sequence>MERSATFADNSLKSGNASVGDCLVWNGPSDECREASGPNYGAGGQTTRHGNTLEHKYPGLHYSRHHSSLICHTDIGRSKCYGYDVPDQVTYRERPNDGSVILALRGWPGRNRYQSADAAGQADYGNGYSSTSIYGGGGGSYDSGAAGGCSCSNHASSSSWQTPTSGQSHSYSYSTSYN</sequence>
<name>R7TQN9_CAPTE</name>
<proteinExistence type="predicted"/>
<keyword evidence="4" id="KW-1185">Reference proteome</keyword>
<dbReference type="EnsemblMetazoa" id="CapteT224361">
    <property type="protein sequence ID" value="CapteP224361"/>
    <property type="gene ID" value="CapteG224361"/>
</dbReference>
<dbReference type="EMBL" id="KB309774">
    <property type="protein sequence ID" value="ELT93335.1"/>
    <property type="molecule type" value="Genomic_DNA"/>
</dbReference>
<dbReference type="HOGENOM" id="CLU_1512038_0_0_1"/>
<evidence type="ECO:0000313" key="4">
    <source>
        <dbReference type="Proteomes" id="UP000014760"/>
    </source>
</evidence>
<evidence type="ECO:0000313" key="2">
    <source>
        <dbReference type="EMBL" id="ELT93335.1"/>
    </source>
</evidence>
<evidence type="ECO:0000313" key="3">
    <source>
        <dbReference type="EnsemblMetazoa" id="CapteP224361"/>
    </source>
</evidence>
<reference evidence="3" key="3">
    <citation type="submission" date="2015-06" db="UniProtKB">
        <authorList>
            <consortium name="EnsemblMetazoa"/>
        </authorList>
    </citation>
    <scope>IDENTIFICATION</scope>
</reference>
<evidence type="ECO:0000256" key="1">
    <source>
        <dbReference type="SAM" id="MobiDB-lite"/>
    </source>
</evidence>
<accession>R7TQN9</accession>
<dbReference type="EMBL" id="AMQN01012817">
    <property type="status" value="NOT_ANNOTATED_CDS"/>
    <property type="molecule type" value="Genomic_DNA"/>
</dbReference>
<dbReference type="Proteomes" id="UP000014760">
    <property type="component" value="Unassembled WGS sequence"/>
</dbReference>
<organism evidence="2">
    <name type="scientific">Capitella teleta</name>
    <name type="common">Polychaete worm</name>
    <dbReference type="NCBI Taxonomy" id="283909"/>
    <lineage>
        <taxon>Eukaryota</taxon>
        <taxon>Metazoa</taxon>
        <taxon>Spiralia</taxon>
        <taxon>Lophotrochozoa</taxon>
        <taxon>Annelida</taxon>
        <taxon>Polychaeta</taxon>
        <taxon>Sedentaria</taxon>
        <taxon>Scolecida</taxon>
        <taxon>Capitellidae</taxon>
        <taxon>Capitella</taxon>
    </lineage>
</organism>